<feature type="domain" description="PDZ" evidence="5">
    <location>
        <begin position="156"/>
        <end position="223"/>
    </location>
</feature>
<dbReference type="GO" id="GO:0032287">
    <property type="term" value="P:peripheral nervous system myelin maintenance"/>
    <property type="evidence" value="ECO:0007669"/>
    <property type="project" value="TreeGrafter"/>
</dbReference>
<dbReference type="EMBL" id="FR904533">
    <property type="protein sequence ID" value="CDQ66169.1"/>
    <property type="molecule type" value="Genomic_DNA"/>
</dbReference>
<sequence length="2640" mass="288465">MSSSCTHRVGGRMKKIEISPNVMVKFELCFTWILWIQALKYFMFLYQLKKVYSDRELEESYVSTQAREPAVKDKRRSPPSDRPPTSPHANPHHSASPEDQESPERVVQKEKLHAELKQVLSLKRSHLKESSRLAQAEMDSSTEVQAVEETASEEVEVVVETEAEAGASGYSVTGGGERGLFIKDVLKDSTAAKHLSLQQGDQLLSARVYFDNVKYEDALKILQCAEPYKVSFFLKRTIAGADVTLHPGTTSLELKGPKTKMQKMSVKSIKPFKAKKKRGGRFGLKRLKENKKGSPGAELEMEGLPSKVELNPVDVEFAFPKFKLRKDGKAEGTEQHGGVVATGRKKRMIRCPRMNAKGAEVATGEVDMTQPEGQADVSLPDVPGAKVKVKGKGHRFGIHFPKTKKTTSDTALSEGSLELKPPDVKFAPPSVEFSSPSGNKEVNLQKPEVKGPFFKGPNISMPKTDISLPKIRSSDMDIEGPEKGGKISLPAVDISLPKMTSGEANVAVEGHIGKGGKFKTPTFDVSLPKFKSSEEDMNIEGPEVKGEFNMPKVDLLRPKGKAGGEVDNEGYLGKGGTFQMPTFDNSLPKMKSSDREMNVEGPEVKGGKIQMPDISLPEGKTEGEMNIEGHSGKGGKFKMPSCDVSLSKIMRSSGTEVDVEGPDVKGGKFHMPQVDISLPKGKSKFDIEGKSEKRGKIQMSSFDVSLPKIKSAEGDMKIEGSDVKGITFHMPTIDCSLPTGKTEVDIKGPEVKGGKFHMPKIDISLPKVKAEGDIKVEGDSDISLPKMKSPEADILLEGPDLKGGKFHGEIDTEEHSGKGGKFQMPAFDISLPKMKTPDGGIINMPTMNISLPKGKMEGEAKEHAIKGDKFHMPSVDISLPKMKLPEGRFHMPTFNVSLPKRKSLEEYVSLEGPSVKGGKLHMPTMDYSLPKGKGGKFQMTKFDVSLPKMKLPEGDIKLEGPEGKGRKTEGEIDIEGHSEKKGKFHMPSFDMSLPNMKSKDGDIKLEGPEVKGKVKAESDIEVVGHGGKGRKFHMPSLDISLPKMKLPEGEFEIPTIDISLPKGKAEGETDIEGHSGKGGKFHTPKFDVSLPKMKLPEGSKIHMPNIDISLPEGKTERDIEVEGHGEVKVEGPKAKGGKIEMPLTDILPPKGKMEGEIDIEGHSGKGGRFHMPTFNVSLPKIKSPEPDVSFERPDLKGEKFHMPKMDSSLPKGKGEIDTEGHSGIGGKFQMPALDISLPKMKTPEAEVSLEGPEVKGGKFEMPKIDISLPKGKTEREIDIEGHSEKKGKFHMPSFDMSLPKMKSKDGDIKLEGPEVKGSKIHMTNIDISLPEFHMPSLDISLPKMKLPEGEFEMPKIDIPLPKEKAEGETDIEGHSGKGGKFQMPKFDVSLPKMKLPEGDVKEGLEVKDGKFEMPKIEAEGRSGVKLPTVKLPTVDISAPKVDLDFGFFDMPDVSLKMPRFSLPKFGRKSKDNVDVSPPRVDGEGRPASPKMKMPTFGISKKDVSIASPDVEIKTEKGKVDIPTPGISVENPADKTNRKYRLKFPKFKKSSPKDFDRSGQSAELEAKGKVKMPSVEISLPAAKTSEQEMLIPDVSEADISGYEGNLKIPKMPTIDVSAPHIDLDVTLPKGGKFKMANIKMPDIDLSRGGKFKMPGIKMPKVDISLPKKPHMEMPNFDISLPKGKSGGIEAPKMEIEGGGGNFKMPHMKMPKVDFSLPKGNHGDISAPEMEGEGGKFKMPHMKMPNIAISLPKGRKISAPEMEMEGGGKFKIPYMKMPNVDISLPKGKTGEIKEPEMEIQAEGGKFKMPKVDISFPKGKFGEITAPEMEVEGGKFEMPHVKMPKVDMSLPKGRSVDVNAPELEIEDHKMKIKMPTIDIECPKGDLELDIGFHKVEGKKDRKIIELPDLDLKTSGTKVKGPKVKGTKFKIGMPKMKNTGDQALDAATKKTEKENEGNGFTLPHLGIKSPKIPDTDFDIGASQTGDHGADTSTRQKMKIPKFGVALPAISSPGARVHLKDPEVECEGPKMPKVKKAVFVLVNPQTDHSTMSTSVESGEAKIKLPKIKMKPSFGKSGSNENSAALSIEGDVDGDDKSKGAKLKVPKVTFSPGKTGSFDVTLKGEGSSSSLNGEKDPTFQNGSKEDKVKLGKLKLPKIEFSSPYSIIGSGEEDLEMSAKLVNESSGTDGETKGTKVKLGKMSFPGFKKTAKGEEETQDNVVSSSARTEMLDRDSSESQTPMVSIGFSSKKEMEEGEQSTWFKAPKFNLKPHSTGILHITPEGSPQGSRSSLQYQGLDETAGTFRLQMPSMRFSTHEVSEENVTTTKKGTVTVVTKTTKHTVTESRTGQTHTSLSHWIKWEGSGTHPRLGKLGCGIWEGPQSCTRSNRGQPGGGGHPASLWWKRGRDESKVAANGGFLDGGPEAEDDFGLFMQAEEQPPWDDRFTASPLVPSGKSECVALENHSITNESTHWTSCWPDRSFQPSEDAWTAFPKDSEGEGQDTRGQWWPTNAVEKTRGRFSAKGNVNNVFVEAFPSLSTPLYDRDAVPMLSQLLRGILDHESSAEDHGLLDGFHDLKKMFGLKYKRANAVSRERLLQSLHLGQYDTENMTGHRAANYSPSLGLPSSSQHTQACGKRRLSYDVNKNIME</sequence>
<keyword evidence="4" id="KW-0472">Membrane</keyword>
<feature type="transmembrane region" description="Helical" evidence="4">
    <location>
        <begin position="22"/>
        <end position="46"/>
    </location>
</feature>
<name>A0A060WM70_ONCMY</name>
<feature type="region of interest" description="Disordered" evidence="3">
    <location>
        <begin position="2203"/>
        <end position="2235"/>
    </location>
</feature>
<gene>
    <name evidence="6" type="ORF">GSONMT00074840001</name>
</gene>
<evidence type="ECO:0000259" key="5">
    <source>
        <dbReference type="PROSITE" id="PS50106"/>
    </source>
</evidence>
<feature type="region of interest" description="Disordered" evidence="3">
    <location>
        <begin position="62"/>
        <end position="108"/>
    </location>
</feature>
<dbReference type="InterPro" id="IPR001478">
    <property type="entry name" value="PDZ"/>
</dbReference>
<feature type="compositionally biased region" description="Polar residues" evidence="3">
    <location>
        <begin position="2609"/>
        <end position="2623"/>
    </location>
</feature>
<keyword evidence="4" id="KW-0812">Transmembrane</keyword>
<evidence type="ECO:0000256" key="1">
    <source>
        <dbReference type="ARBA" id="ARBA00004123"/>
    </source>
</evidence>
<dbReference type="GO" id="GO:0005634">
    <property type="term" value="C:nucleus"/>
    <property type="evidence" value="ECO:0007669"/>
    <property type="project" value="UniProtKB-SubCell"/>
</dbReference>
<feature type="compositionally biased region" description="Basic and acidic residues" evidence="3">
    <location>
        <begin position="591"/>
        <end position="606"/>
    </location>
</feature>
<keyword evidence="4" id="KW-1133">Transmembrane helix</keyword>
<feature type="compositionally biased region" description="Polar residues" evidence="3">
    <location>
        <begin position="2070"/>
        <end position="2079"/>
    </location>
</feature>
<dbReference type="Gene3D" id="2.30.42.10">
    <property type="match status" value="1"/>
</dbReference>
<dbReference type="GO" id="GO:0005737">
    <property type="term" value="C:cytoplasm"/>
    <property type="evidence" value="ECO:0007669"/>
    <property type="project" value="TreeGrafter"/>
</dbReference>
<feature type="region of interest" description="Disordered" evidence="3">
    <location>
        <begin position="559"/>
        <end position="620"/>
    </location>
</feature>
<feature type="region of interest" description="Disordered" evidence="3">
    <location>
        <begin position="2602"/>
        <end position="2624"/>
    </location>
</feature>
<comment type="subcellular location">
    <subcellularLocation>
        <location evidence="1">Nucleus</location>
    </subcellularLocation>
</comment>
<feature type="region of interest" description="Disordered" evidence="3">
    <location>
        <begin position="1468"/>
        <end position="1495"/>
    </location>
</feature>
<feature type="region of interest" description="Disordered" evidence="3">
    <location>
        <begin position="1944"/>
        <end position="1963"/>
    </location>
</feature>
<dbReference type="Proteomes" id="UP000193380">
    <property type="component" value="Unassembled WGS sequence"/>
</dbReference>
<feature type="compositionally biased region" description="Basic and acidic residues" evidence="3">
    <location>
        <begin position="1063"/>
        <end position="1075"/>
    </location>
</feature>
<proteinExistence type="predicted"/>
<dbReference type="InterPro" id="IPR036034">
    <property type="entry name" value="PDZ_sf"/>
</dbReference>
<dbReference type="PROSITE" id="PS50106">
    <property type="entry name" value="PDZ"/>
    <property type="match status" value="1"/>
</dbReference>
<keyword evidence="2" id="KW-0539">Nucleus</keyword>
<feature type="region of interest" description="Disordered" evidence="3">
    <location>
        <begin position="653"/>
        <end position="675"/>
    </location>
</feature>
<reference evidence="6" key="1">
    <citation type="journal article" date="2014" name="Nat. Commun.">
        <title>The rainbow trout genome provides novel insights into evolution after whole-genome duplication in vertebrates.</title>
        <authorList>
            <person name="Berthelot C."/>
            <person name="Brunet F."/>
            <person name="Chalopin D."/>
            <person name="Juanchich A."/>
            <person name="Bernard M."/>
            <person name="Noel B."/>
            <person name="Bento P."/>
            <person name="Da Silva C."/>
            <person name="Labadie K."/>
            <person name="Alberti A."/>
            <person name="Aury J.M."/>
            <person name="Louis A."/>
            <person name="Dehais P."/>
            <person name="Bardou P."/>
            <person name="Montfort J."/>
            <person name="Klopp C."/>
            <person name="Cabau C."/>
            <person name="Gaspin C."/>
            <person name="Thorgaard G.H."/>
            <person name="Boussaha M."/>
            <person name="Quillet E."/>
            <person name="Guyomard R."/>
            <person name="Galiana D."/>
            <person name="Bobe J."/>
            <person name="Volff J.N."/>
            <person name="Genet C."/>
            <person name="Wincker P."/>
            <person name="Jaillon O."/>
            <person name="Roest Crollius H."/>
            <person name="Guiguen Y."/>
        </authorList>
    </citation>
    <scope>NUCLEOTIDE SEQUENCE [LARGE SCALE GENOMIC DNA]</scope>
</reference>
<evidence type="ECO:0000256" key="4">
    <source>
        <dbReference type="SAM" id="Phobius"/>
    </source>
</evidence>
<dbReference type="GO" id="GO:0043484">
    <property type="term" value="P:regulation of RNA splicing"/>
    <property type="evidence" value="ECO:0007669"/>
    <property type="project" value="TreeGrafter"/>
</dbReference>
<reference evidence="6" key="2">
    <citation type="submission" date="2014-03" db="EMBL/GenBank/DDBJ databases">
        <authorList>
            <person name="Genoscope - CEA"/>
        </authorList>
    </citation>
    <scope>NUCLEOTIDE SEQUENCE</scope>
</reference>
<dbReference type="SUPFAM" id="SSF50156">
    <property type="entry name" value="PDZ domain-like"/>
    <property type="match status" value="1"/>
</dbReference>
<accession>A0A060WM70</accession>
<feature type="region of interest" description="Disordered" evidence="3">
    <location>
        <begin position="1063"/>
        <end position="1087"/>
    </location>
</feature>
<dbReference type="STRING" id="8022.A0A060WM70"/>
<dbReference type="InterPro" id="IPR052082">
    <property type="entry name" value="Myelin_sheath_structural"/>
</dbReference>
<feature type="compositionally biased region" description="Polar residues" evidence="3">
    <location>
        <begin position="432"/>
        <end position="442"/>
    </location>
</feature>
<feature type="region of interest" description="Disordered" evidence="3">
    <location>
        <begin position="429"/>
        <end position="466"/>
    </location>
</feature>
<dbReference type="PANTHER" id="PTHR23348:SF42">
    <property type="entry name" value="PERIAXIN"/>
    <property type="match status" value="1"/>
</dbReference>
<feature type="region of interest" description="Disordered" evidence="3">
    <location>
        <begin position="1198"/>
        <end position="1227"/>
    </location>
</feature>
<evidence type="ECO:0000313" key="7">
    <source>
        <dbReference type="Proteomes" id="UP000193380"/>
    </source>
</evidence>
<evidence type="ECO:0000313" key="6">
    <source>
        <dbReference type="EMBL" id="CDQ66169.1"/>
    </source>
</evidence>
<evidence type="ECO:0000256" key="3">
    <source>
        <dbReference type="SAM" id="MobiDB-lite"/>
    </source>
</evidence>
<dbReference type="PaxDb" id="8022-A0A060WM70"/>
<organism evidence="6 7">
    <name type="scientific">Oncorhynchus mykiss</name>
    <name type="common">Rainbow trout</name>
    <name type="synonym">Salmo gairdneri</name>
    <dbReference type="NCBI Taxonomy" id="8022"/>
    <lineage>
        <taxon>Eukaryota</taxon>
        <taxon>Metazoa</taxon>
        <taxon>Chordata</taxon>
        <taxon>Craniata</taxon>
        <taxon>Vertebrata</taxon>
        <taxon>Euteleostomi</taxon>
        <taxon>Actinopterygii</taxon>
        <taxon>Neopterygii</taxon>
        <taxon>Teleostei</taxon>
        <taxon>Protacanthopterygii</taxon>
        <taxon>Salmoniformes</taxon>
        <taxon>Salmonidae</taxon>
        <taxon>Salmoninae</taxon>
        <taxon>Oncorhynchus</taxon>
    </lineage>
</organism>
<feature type="region of interest" description="Disordered" evidence="3">
    <location>
        <begin position="2109"/>
        <end position="2138"/>
    </location>
</feature>
<feature type="region of interest" description="Disordered" evidence="3">
    <location>
        <begin position="1129"/>
        <end position="1152"/>
    </location>
</feature>
<feature type="region of interest" description="Disordered" evidence="3">
    <location>
        <begin position="1914"/>
        <end position="1934"/>
    </location>
</feature>
<feature type="region of interest" description="Disordered" evidence="3">
    <location>
        <begin position="2066"/>
        <end position="2092"/>
    </location>
</feature>
<feature type="compositionally biased region" description="Basic and acidic residues" evidence="3">
    <location>
        <begin position="69"/>
        <end position="79"/>
    </location>
</feature>
<protein>
    <recommendedName>
        <fullName evidence="5">PDZ domain-containing protein</fullName>
    </recommendedName>
</protein>
<evidence type="ECO:0000256" key="2">
    <source>
        <dbReference type="ARBA" id="ARBA00023242"/>
    </source>
</evidence>
<dbReference type="PANTHER" id="PTHR23348">
    <property type="entry name" value="PERIAXIN/AHNAK"/>
    <property type="match status" value="1"/>
</dbReference>
<feature type="compositionally biased region" description="Basic and acidic residues" evidence="3">
    <location>
        <begin position="2127"/>
        <end position="2138"/>
    </location>
</feature>